<dbReference type="InterPro" id="IPR032389">
    <property type="entry name" value="GspB_C"/>
</dbReference>
<feature type="domain" description="Type II secretion system protein GspB C-terminal" evidence="2">
    <location>
        <begin position="223"/>
        <end position="283"/>
    </location>
</feature>
<dbReference type="Proteomes" id="UP000252479">
    <property type="component" value="Unassembled WGS sequence"/>
</dbReference>
<evidence type="ECO:0000313" key="3">
    <source>
        <dbReference type="EMBL" id="RCS73929.1"/>
    </source>
</evidence>
<evidence type="ECO:0000313" key="4">
    <source>
        <dbReference type="Proteomes" id="UP000252479"/>
    </source>
</evidence>
<protein>
    <recommendedName>
        <fullName evidence="2">Type II secretion system protein GspB C-terminal domain-containing protein</fullName>
    </recommendedName>
</protein>
<keyword evidence="1" id="KW-0472">Membrane</keyword>
<comment type="caution">
    <text evidence="3">The sequence shown here is derived from an EMBL/GenBank/DDBJ whole genome shotgun (WGS) entry which is preliminary data.</text>
</comment>
<proteinExistence type="predicted"/>
<dbReference type="EMBL" id="QPGL01000001">
    <property type="protein sequence ID" value="RCS73929.1"/>
    <property type="molecule type" value="Genomic_DNA"/>
</dbReference>
<feature type="transmembrane region" description="Helical" evidence="1">
    <location>
        <begin position="40"/>
        <end position="58"/>
    </location>
</feature>
<dbReference type="RefSeq" id="WP_086960808.1">
    <property type="nucleotide sequence ID" value="NZ_AP018680.1"/>
</dbReference>
<keyword evidence="1" id="KW-0812">Transmembrane</keyword>
<name>A0A368LPU0_9VIBR</name>
<dbReference type="OrthoDB" id="5432325at2"/>
<keyword evidence="1" id="KW-1133">Transmembrane helix</keyword>
<gene>
    <name evidence="3" type="ORF">CIK83_10205</name>
</gene>
<dbReference type="Pfam" id="PF16537">
    <property type="entry name" value="T2SSB"/>
    <property type="match status" value="1"/>
</dbReference>
<dbReference type="GeneID" id="303189298"/>
<organism evidence="3 4">
    <name type="scientific">Vibrio casei</name>
    <dbReference type="NCBI Taxonomy" id="673372"/>
    <lineage>
        <taxon>Bacteria</taxon>
        <taxon>Pseudomonadati</taxon>
        <taxon>Pseudomonadota</taxon>
        <taxon>Gammaproteobacteria</taxon>
        <taxon>Vibrionales</taxon>
        <taxon>Vibrionaceae</taxon>
        <taxon>Vibrio</taxon>
    </lineage>
</organism>
<keyword evidence="4" id="KW-1185">Reference proteome</keyword>
<dbReference type="GO" id="GO:0015627">
    <property type="term" value="C:type II protein secretion system complex"/>
    <property type="evidence" value="ECO:0007669"/>
    <property type="project" value="InterPro"/>
</dbReference>
<sequence length="289" mass="31891">MSEVMKALQQSEQAYQAQSMPKSSSGYQHYKQPKSFNQGLIVLVICAPILLVLAFLFYHQKINKPVLFVEQVTKNKPQSGLVETDIAEVEVIESKKEYSLLLPYPDIVATKTLPAAKVVVAPKPASSNTSSGLVTKKSNNDSIRSDGGTIIKTDQINMDDPNSDWGVSELDLSGVSPELAERFKLALDSPASARKKAQTSNVIPIPKNTINLVGNEKQYYGHLPEMDFETHMYSSQSSRRWVKVNGKEAHEGDWIIGDSVQLEQILPGSLVIQFGGQSIQVPALYEWKG</sequence>
<reference evidence="3 4" key="1">
    <citation type="journal article" date="2017" name="Elife">
        <title>Extensive horizontal gene transfer in cheese-associated bacteria.</title>
        <authorList>
            <person name="Bonham K.S."/>
            <person name="Wolfe B.E."/>
            <person name="Dutton R.J."/>
        </authorList>
    </citation>
    <scope>NUCLEOTIDE SEQUENCE [LARGE SCALE GENOMIC DNA]</scope>
    <source>
        <strain evidence="3 4">JB196</strain>
    </source>
</reference>
<evidence type="ECO:0000256" key="1">
    <source>
        <dbReference type="SAM" id="Phobius"/>
    </source>
</evidence>
<accession>A0A368LPU0</accession>
<evidence type="ECO:0000259" key="2">
    <source>
        <dbReference type="Pfam" id="PF16537"/>
    </source>
</evidence>
<dbReference type="AlphaFoldDB" id="A0A368LPU0"/>